<gene>
    <name evidence="1" type="ORF">ECE50_008565</name>
</gene>
<comment type="caution">
    <text evidence="1">The sequence shown here is derived from an EMBL/GenBank/DDBJ whole genome shotgun (WGS) entry which is preliminary data.</text>
</comment>
<dbReference type="OrthoDB" id="1489599at2"/>
<dbReference type="EMBL" id="RIAR02000001">
    <property type="protein sequence ID" value="NSL86880.1"/>
    <property type="molecule type" value="Genomic_DNA"/>
</dbReference>
<evidence type="ECO:0000313" key="2">
    <source>
        <dbReference type="Proteomes" id="UP000281028"/>
    </source>
</evidence>
<organism evidence="1 2">
    <name type="scientific">Chitinophaga solisilvae</name>
    <dbReference type="NCBI Taxonomy" id="1233460"/>
    <lineage>
        <taxon>Bacteria</taxon>
        <taxon>Pseudomonadati</taxon>
        <taxon>Bacteroidota</taxon>
        <taxon>Chitinophagia</taxon>
        <taxon>Chitinophagales</taxon>
        <taxon>Chitinophagaceae</taxon>
        <taxon>Chitinophaga</taxon>
    </lineage>
</organism>
<keyword evidence="2" id="KW-1185">Reference proteome</keyword>
<dbReference type="SUPFAM" id="SSF49464">
    <property type="entry name" value="Carboxypeptidase regulatory domain-like"/>
    <property type="match status" value="1"/>
</dbReference>
<sequence length="324" mass="35607">MKYYVISMLSMLIPSLLKSQEASHTAGIIRNERIITGKLTSEQAGVSVSIKGTAIGTVTNAQGQFRLVIPDSVQVNQLSLVYSSIGFSNQEVSIRRAKFSDDLSAFAAAESSYKNRASAGEYSTAYSLSVPSFNWPPPPPSTQDVAGSQLFMNCTTLGSVNSKLQKSLNSLGYSENSYYSIPGGYALITRLERIREDSPEPYGLPDRWDINIKSNIRTIRDYLASLFTAKKGRFRVIVFAVTDTPVTSGGRSISRDEAMIWLRNGATTLPEEIAAKKFTAAHACSVLIYEFEKKENETPVFISSSPFPGQLHLKAVYTSLQHEN</sequence>
<dbReference type="Proteomes" id="UP000281028">
    <property type="component" value="Unassembled WGS sequence"/>
</dbReference>
<dbReference type="InterPro" id="IPR008969">
    <property type="entry name" value="CarboxyPept-like_regulatory"/>
</dbReference>
<proteinExistence type="predicted"/>
<reference evidence="1" key="1">
    <citation type="submission" date="2020-05" db="EMBL/GenBank/DDBJ databases">
        <title>Chitinophaga laudate sp. nov., isolated from a tropical peat swamp.</title>
        <authorList>
            <person name="Goh C.B.S."/>
            <person name="Lee M.S."/>
            <person name="Parimannan S."/>
            <person name="Pasbakhsh P."/>
            <person name="Yule C.M."/>
            <person name="Rajandas H."/>
            <person name="Loke S."/>
            <person name="Croft L."/>
            <person name="Tan J.B.L."/>
        </authorList>
    </citation>
    <scope>NUCLEOTIDE SEQUENCE</scope>
    <source>
        <strain evidence="1">Mgbs1</strain>
    </source>
</reference>
<evidence type="ECO:0000313" key="1">
    <source>
        <dbReference type="EMBL" id="NSL86880.1"/>
    </source>
</evidence>
<name>A0A3S1D617_9BACT</name>
<dbReference type="AlphaFoldDB" id="A0A3S1D617"/>
<accession>A0A3S1D617</accession>
<dbReference type="Pfam" id="PF13715">
    <property type="entry name" value="CarbopepD_reg_2"/>
    <property type="match status" value="1"/>
</dbReference>
<protein>
    <submittedName>
        <fullName evidence="1">Uncharacterized protein</fullName>
    </submittedName>
</protein>